<feature type="domain" description="Cell wall-active antibiotics response LiaF-like C-terminal" evidence="2">
    <location>
        <begin position="104"/>
        <end position="216"/>
    </location>
</feature>
<evidence type="ECO:0000313" key="4">
    <source>
        <dbReference type="Proteomes" id="UP000243688"/>
    </source>
</evidence>
<reference evidence="3 4" key="1">
    <citation type="submission" date="2016-12" db="EMBL/GenBank/DDBJ databases">
        <title>Candidatus Reconcilibacillus cellulovorans genome.</title>
        <authorList>
            <person name="Kolinko S."/>
            <person name="Wu Y.-W."/>
            <person name="Tachea F."/>
            <person name="Denzel E."/>
            <person name="Hiras J."/>
            <person name="Baecker N."/>
            <person name="Chan L.J."/>
            <person name="Eichorst S.A."/>
            <person name="Frey D."/>
            <person name="Adams P.D."/>
            <person name="Pray T."/>
            <person name="Tanjore D."/>
            <person name="Petzold C.J."/>
            <person name="Gladden J.M."/>
            <person name="Simmons B.A."/>
            <person name="Singer S.W."/>
        </authorList>
    </citation>
    <scope>NUCLEOTIDE SEQUENCE [LARGE SCALE GENOMIC DNA]</scope>
    <source>
        <strain evidence="3">JTherm</strain>
    </source>
</reference>
<proteinExistence type="predicted"/>
<gene>
    <name evidence="3" type="ORF">BLM47_11490</name>
</gene>
<dbReference type="InterPro" id="IPR024425">
    <property type="entry name" value="LiaF-like_C"/>
</dbReference>
<keyword evidence="1" id="KW-0472">Membrane</keyword>
<evidence type="ECO:0000259" key="2">
    <source>
        <dbReference type="Pfam" id="PF09922"/>
    </source>
</evidence>
<keyword evidence="1" id="KW-0812">Transmembrane</keyword>
<evidence type="ECO:0000313" key="3">
    <source>
        <dbReference type="EMBL" id="PDO09655.1"/>
    </source>
</evidence>
<evidence type="ECO:0000256" key="1">
    <source>
        <dbReference type="SAM" id="Phobius"/>
    </source>
</evidence>
<sequence>MREKHGRTAMVLLAAGLFLVLDRIFDPVTLAALTAVALGVYRASVRADGVGYAAMAAGTLFLMVAHWPLLVLLAVAASVFFYARARDWRRSAAGARFGGLVRSLRWERAPFVLSDAQVLSLVGEVRIDLSLAMPERPETTVELEGIVGDVRLIVPDDWRVEVEGFAVFGEFRAPGRRESGLWHRFVWRSPGRPTFDGDSGPVMKLVVRCFVADVEIIRL</sequence>
<dbReference type="AlphaFoldDB" id="A0A2A6DY45"/>
<protein>
    <recommendedName>
        <fullName evidence="2">Cell wall-active antibiotics response LiaF-like C-terminal domain-containing protein</fullName>
    </recommendedName>
</protein>
<name>A0A2A6DY45_9BACL</name>
<organism evidence="3 4">
    <name type="scientific">Candidatus Reconcilbacillus cellulovorans</name>
    <dbReference type="NCBI Taxonomy" id="1906605"/>
    <lineage>
        <taxon>Bacteria</taxon>
        <taxon>Bacillati</taxon>
        <taxon>Bacillota</taxon>
        <taxon>Bacilli</taxon>
        <taxon>Bacillales</taxon>
        <taxon>Paenibacillaceae</taxon>
        <taxon>Candidatus Reconcilbacillus</taxon>
    </lineage>
</organism>
<dbReference type="InterPro" id="IPR047793">
    <property type="entry name" value="LiaF_C"/>
</dbReference>
<accession>A0A2A6DY45</accession>
<feature type="transmembrane region" description="Helical" evidence="1">
    <location>
        <begin position="55"/>
        <end position="83"/>
    </location>
</feature>
<dbReference type="EMBL" id="MOXJ01000032">
    <property type="protein sequence ID" value="PDO09655.1"/>
    <property type="molecule type" value="Genomic_DNA"/>
</dbReference>
<comment type="caution">
    <text evidence="3">The sequence shown here is derived from an EMBL/GenBank/DDBJ whole genome shotgun (WGS) entry which is preliminary data.</text>
</comment>
<dbReference type="Pfam" id="PF09922">
    <property type="entry name" value="LiaF-like_C"/>
    <property type="match status" value="1"/>
</dbReference>
<dbReference type="NCBIfam" id="NF040535">
    <property type="entry name" value="LiaF_C_term"/>
    <property type="match status" value="1"/>
</dbReference>
<dbReference type="Proteomes" id="UP000243688">
    <property type="component" value="Unassembled WGS sequence"/>
</dbReference>
<keyword evidence="1" id="KW-1133">Transmembrane helix</keyword>